<dbReference type="PANTHER" id="PTHR11972">
    <property type="entry name" value="NADPH OXIDASE"/>
    <property type="match status" value="1"/>
</dbReference>
<keyword evidence="10" id="KW-1185">Reference proteome</keyword>
<evidence type="ECO:0000256" key="7">
    <source>
        <dbReference type="SAM" id="Phobius"/>
    </source>
</evidence>
<evidence type="ECO:0000256" key="3">
    <source>
        <dbReference type="ARBA" id="ARBA00022989"/>
    </source>
</evidence>
<sequence length="529" mass="59457">MESKDKDSLIPIIKIFPTDTSDDFAQFHRPYTTFTFGQVGIAAAGVAMVPIGWLLGLYMQSLHCYADVCHDIGDSDIIRTFQVNFSVFYIWILLTIMAYLAAKKHDSWRKCLSKPCDMGGFAPGFTKGEMLFFLSAGAMMLFNVGYWSATYRYSVFSNKDGAYHWLTDTPKRIPGYFVALVTGRMLDLGLGMLLIPVARNSFLQIFFGISFQHALRFHRWMGYFVFITTTVHLIFYVWSAAADPTSTVWNHMFNIPGGSKNRDTAMALRWGKGNWGIPFGNASYLFLIPVILTSLSYVRRKHFNLFYFTHFVVFVSLFFAYLHAPSAFYYTITGLGMYMIDLMFRWKASTSSHIIRNVVREDIGYLRFDVEMNDLALRSVPGQFMFINFPEISRREWHPFSLASILSDSCSTATFIFMPSEKQNEWTAKLAAHLISRSAQIEAGRFRINLDGPFGSSGFDPASMDVVLILVGGTGLSPGVAVALAALQAGSCARLVRIVWSVGGAGSSTMSVLRGMEAFMSEEFIFASF</sequence>
<evidence type="ECO:0000256" key="5">
    <source>
        <dbReference type="ARBA" id="ARBA00023065"/>
    </source>
</evidence>
<keyword evidence="3 7" id="KW-1133">Transmembrane helix</keyword>
<dbReference type="OMA" id="TIGLDIR"/>
<keyword evidence="4" id="KW-0560">Oxidoreductase</keyword>
<dbReference type="Pfam" id="PF01794">
    <property type="entry name" value="Ferric_reduct"/>
    <property type="match status" value="1"/>
</dbReference>
<feature type="transmembrane region" description="Helical" evidence="7">
    <location>
        <begin position="305"/>
        <end position="322"/>
    </location>
</feature>
<evidence type="ECO:0000256" key="1">
    <source>
        <dbReference type="ARBA" id="ARBA00004141"/>
    </source>
</evidence>
<keyword evidence="5" id="KW-0813">Transport</keyword>
<dbReference type="RefSeq" id="XP_016613242.1">
    <property type="nucleotide sequence ID" value="XM_016749192.1"/>
</dbReference>
<dbReference type="SUPFAM" id="SSF63380">
    <property type="entry name" value="Riboflavin synthase domain-like"/>
    <property type="match status" value="1"/>
</dbReference>
<evidence type="ECO:0000256" key="6">
    <source>
        <dbReference type="ARBA" id="ARBA00023136"/>
    </source>
</evidence>
<feature type="transmembrane region" description="Helical" evidence="7">
    <location>
        <begin position="81"/>
        <end position="102"/>
    </location>
</feature>
<evidence type="ECO:0000259" key="8">
    <source>
        <dbReference type="PROSITE" id="PS51384"/>
    </source>
</evidence>
<comment type="subcellular location">
    <subcellularLocation>
        <location evidence="1">Membrane</location>
        <topology evidence="1">Multi-pass membrane protein</topology>
    </subcellularLocation>
</comment>
<dbReference type="VEuPathDB" id="FungiDB:SPPG_00862"/>
<evidence type="ECO:0000256" key="2">
    <source>
        <dbReference type="ARBA" id="ARBA00022692"/>
    </source>
</evidence>
<dbReference type="InParanoid" id="A0A0L0HVR4"/>
<feature type="transmembrane region" description="Helical" evidence="7">
    <location>
        <begin position="275"/>
        <end position="298"/>
    </location>
</feature>
<feature type="transmembrane region" description="Helical" evidence="7">
    <location>
        <begin position="173"/>
        <end position="199"/>
    </location>
</feature>
<dbReference type="InterPro" id="IPR013112">
    <property type="entry name" value="FAD-bd_8"/>
</dbReference>
<evidence type="ECO:0000313" key="10">
    <source>
        <dbReference type="Proteomes" id="UP000053201"/>
    </source>
</evidence>
<feature type="transmembrane region" description="Helical" evidence="7">
    <location>
        <begin position="220"/>
        <end position="241"/>
    </location>
</feature>
<keyword evidence="6 7" id="KW-0472">Membrane</keyword>
<dbReference type="CDD" id="cd06186">
    <property type="entry name" value="NOX_Duox_like_FAD_NADP"/>
    <property type="match status" value="1"/>
</dbReference>
<accession>A0A0L0HVR4</accession>
<dbReference type="InterPro" id="IPR017938">
    <property type="entry name" value="Riboflavin_synthase-like_b-brl"/>
</dbReference>
<dbReference type="PROSITE" id="PS51384">
    <property type="entry name" value="FAD_FR"/>
    <property type="match status" value="1"/>
</dbReference>
<name>A0A0L0HVR4_SPIPD</name>
<dbReference type="OrthoDB" id="5532842at2759"/>
<dbReference type="EMBL" id="KQ257450">
    <property type="protein sequence ID" value="KND05203.1"/>
    <property type="molecule type" value="Genomic_DNA"/>
</dbReference>
<evidence type="ECO:0000256" key="4">
    <source>
        <dbReference type="ARBA" id="ARBA00023002"/>
    </source>
</evidence>
<feature type="transmembrane region" description="Helical" evidence="7">
    <location>
        <begin position="39"/>
        <end position="61"/>
    </location>
</feature>
<dbReference type="InterPro" id="IPR013130">
    <property type="entry name" value="Fe3_Rdtase_TM_dom"/>
</dbReference>
<dbReference type="STRING" id="645134.A0A0L0HVR4"/>
<dbReference type="GO" id="GO:0006811">
    <property type="term" value="P:monoatomic ion transport"/>
    <property type="evidence" value="ECO:0007669"/>
    <property type="project" value="UniProtKB-KW"/>
</dbReference>
<dbReference type="InterPro" id="IPR017927">
    <property type="entry name" value="FAD-bd_FR_type"/>
</dbReference>
<organism evidence="9 10">
    <name type="scientific">Spizellomyces punctatus (strain DAOM BR117)</name>
    <dbReference type="NCBI Taxonomy" id="645134"/>
    <lineage>
        <taxon>Eukaryota</taxon>
        <taxon>Fungi</taxon>
        <taxon>Fungi incertae sedis</taxon>
        <taxon>Chytridiomycota</taxon>
        <taxon>Chytridiomycota incertae sedis</taxon>
        <taxon>Chytridiomycetes</taxon>
        <taxon>Spizellomycetales</taxon>
        <taxon>Spizellomycetaceae</taxon>
        <taxon>Spizellomyces</taxon>
    </lineage>
</organism>
<reference evidence="9 10" key="1">
    <citation type="submission" date="2009-08" db="EMBL/GenBank/DDBJ databases">
        <title>The Genome Sequence of Spizellomyces punctatus strain DAOM BR117.</title>
        <authorList>
            <consortium name="The Broad Institute Genome Sequencing Platform"/>
            <person name="Russ C."/>
            <person name="Cuomo C."/>
            <person name="Shea T."/>
            <person name="Young S.K."/>
            <person name="Zeng Q."/>
            <person name="Koehrsen M."/>
            <person name="Haas B."/>
            <person name="Borodovsky M."/>
            <person name="Guigo R."/>
            <person name="Alvarado L."/>
            <person name="Berlin A."/>
            <person name="Bochicchio J."/>
            <person name="Borenstein D."/>
            <person name="Chapman S."/>
            <person name="Chen Z."/>
            <person name="Engels R."/>
            <person name="Freedman E."/>
            <person name="Gellesch M."/>
            <person name="Goldberg J."/>
            <person name="Griggs A."/>
            <person name="Gujja S."/>
            <person name="Heiman D."/>
            <person name="Hepburn T."/>
            <person name="Howarth C."/>
            <person name="Jen D."/>
            <person name="Larson L."/>
            <person name="Lewis B."/>
            <person name="Mehta T."/>
            <person name="Park D."/>
            <person name="Pearson M."/>
            <person name="Roberts A."/>
            <person name="Saif S."/>
            <person name="Shenoy N."/>
            <person name="Sisk P."/>
            <person name="Stolte C."/>
            <person name="Sykes S."/>
            <person name="Thomson T."/>
            <person name="Walk T."/>
            <person name="White J."/>
            <person name="Yandava C."/>
            <person name="Burger G."/>
            <person name="Gray M.W."/>
            <person name="Holland P.W.H."/>
            <person name="King N."/>
            <person name="Lang F.B.F."/>
            <person name="Roger A.J."/>
            <person name="Ruiz-Trillo I."/>
            <person name="Lander E."/>
            <person name="Nusbaum C."/>
        </authorList>
    </citation>
    <scope>NUCLEOTIDE SEQUENCE [LARGE SCALE GENOMIC DNA]</scope>
    <source>
        <strain evidence="9 10">DAOM BR117</strain>
    </source>
</reference>
<dbReference type="AlphaFoldDB" id="A0A0L0HVR4"/>
<gene>
    <name evidence="9" type="ORF">SPPG_00862</name>
</gene>
<dbReference type="GO" id="GO:0016491">
    <property type="term" value="F:oxidoreductase activity"/>
    <property type="evidence" value="ECO:0007669"/>
    <property type="project" value="UniProtKB-KW"/>
</dbReference>
<dbReference type="GeneID" id="27684565"/>
<dbReference type="GO" id="GO:0005886">
    <property type="term" value="C:plasma membrane"/>
    <property type="evidence" value="ECO:0007669"/>
    <property type="project" value="TreeGrafter"/>
</dbReference>
<dbReference type="InterPro" id="IPR050369">
    <property type="entry name" value="RBOH/FRE"/>
</dbReference>
<dbReference type="PANTHER" id="PTHR11972:SF69">
    <property type="entry name" value="FERRIC REDUCTION OXIDASE 6-RELATED"/>
    <property type="match status" value="1"/>
</dbReference>
<protein>
    <recommendedName>
        <fullName evidence="8">FAD-binding FR-type domain-containing protein</fullName>
    </recommendedName>
</protein>
<evidence type="ECO:0000313" key="9">
    <source>
        <dbReference type="EMBL" id="KND05203.1"/>
    </source>
</evidence>
<dbReference type="Proteomes" id="UP000053201">
    <property type="component" value="Unassembled WGS sequence"/>
</dbReference>
<dbReference type="Pfam" id="PF08022">
    <property type="entry name" value="FAD_binding_8"/>
    <property type="match status" value="1"/>
</dbReference>
<dbReference type="eggNOG" id="KOG0039">
    <property type="taxonomic scope" value="Eukaryota"/>
</dbReference>
<feature type="transmembrane region" description="Helical" evidence="7">
    <location>
        <begin position="131"/>
        <end position="153"/>
    </location>
</feature>
<proteinExistence type="predicted"/>
<keyword evidence="5" id="KW-0406">Ion transport</keyword>
<feature type="domain" description="FAD-binding FR-type" evidence="8">
    <location>
        <begin position="343"/>
        <end position="460"/>
    </location>
</feature>
<keyword evidence="2 7" id="KW-0812">Transmembrane</keyword>